<reference evidence="2 3" key="1">
    <citation type="journal article" date="2023" name="Plants (Basel)">
        <title>Bridging the Gap: Combining Genomics and Transcriptomics Approaches to Understand Stylosanthes scabra, an Orphan Legume from the Brazilian Caatinga.</title>
        <authorList>
            <person name="Ferreira-Neto J.R.C."/>
            <person name="da Silva M.D."/>
            <person name="Binneck E."/>
            <person name="de Melo N.F."/>
            <person name="da Silva R.H."/>
            <person name="de Melo A.L.T.M."/>
            <person name="Pandolfi V."/>
            <person name="Bustamante F.O."/>
            <person name="Brasileiro-Vidal A.C."/>
            <person name="Benko-Iseppon A.M."/>
        </authorList>
    </citation>
    <scope>NUCLEOTIDE SEQUENCE [LARGE SCALE GENOMIC DNA]</scope>
    <source>
        <tissue evidence="2">Leaves</tissue>
    </source>
</reference>
<evidence type="ECO:0000313" key="3">
    <source>
        <dbReference type="Proteomes" id="UP001341840"/>
    </source>
</evidence>
<feature type="region of interest" description="Disordered" evidence="1">
    <location>
        <begin position="187"/>
        <end position="210"/>
    </location>
</feature>
<sequence length="210" mass="22388">MRPKATSSRGRSLALGDRLAVSLATAKRLPTHGVSCQVKGKLRLLQTMKSKRVPGHHHSTPFLGVNINKSHKDKNTILGDNKANEKFSSVANNKTSNSKSAHASSLQTHVSFNSHKRRRPFSLQNSPVDPRNEKNNIIQPLPPAPVQEAKVLVECHVGTSLQGPCTETSPSASAQADLLSKTDLHVEPAENGGVSSSYSVHTGGGKTAGL</sequence>
<keyword evidence="3" id="KW-1185">Reference proteome</keyword>
<evidence type="ECO:0000313" key="2">
    <source>
        <dbReference type="EMBL" id="MED6134685.1"/>
    </source>
</evidence>
<feature type="region of interest" description="Disordered" evidence="1">
    <location>
        <begin position="91"/>
        <end position="134"/>
    </location>
</feature>
<dbReference type="EMBL" id="JASCZI010060622">
    <property type="protein sequence ID" value="MED6134685.1"/>
    <property type="molecule type" value="Genomic_DNA"/>
</dbReference>
<protein>
    <submittedName>
        <fullName evidence="2">Uncharacterized protein</fullName>
    </submittedName>
</protein>
<proteinExistence type="predicted"/>
<organism evidence="2 3">
    <name type="scientific">Stylosanthes scabra</name>
    <dbReference type="NCBI Taxonomy" id="79078"/>
    <lineage>
        <taxon>Eukaryota</taxon>
        <taxon>Viridiplantae</taxon>
        <taxon>Streptophyta</taxon>
        <taxon>Embryophyta</taxon>
        <taxon>Tracheophyta</taxon>
        <taxon>Spermatophyta</taxon>
        <taxon>Magnoliopsida</taxon>
        <taxon>eudicotyledons</taxon>
        <taxon>Gunneridae</taxon>
        <taxon>Pentapetalae</taxon>
        <taxon>rosids</taxon>
        <taxon>fabids</taxon>
        <taxon>Fabales</taxon>
        <taxon>Fabaceae</taxon>
        <taxon>Papilionoideae</taxon>
        <taxon>50 kb inversion clade</taxon>
        <taxon>dalbergioids sensu lato</taxon>
        <taxon>Dalbergieae</taxon>
        <taxon>Pterocarpus clade</taxon>
        <taxon>Stylosanthes</taxon>
    </lineage>
</organism>
<gene>
    <name evidence="2" type="ORF">PIB30_039330</name>
</gene>
<comment type="caution">
    <text evidence="2">The sequence shown here is derived from an EMBL/GenBank/DDBJ whole genome shotgun (WGS) entry which is preliminary data.</text>
</comment>
<accession>A0ABU6SEJ8</accession>
<feature type="compositionally biased region" description="Polar residues" evidence="1">
    <location>
        <begin position="91"/>
        <end position="113"/>
    </location>
</feature>
<dbReference type="Proteomes" id="UP001341840">
    <property type="component" value="Unassembled WGS sequence"/>
</dbReference>
<evidence type="ECO:0000256" key="1">
    <source>
        <dbReference type="SAM" id="MobiDB-lite"/>
    </source>
</evidence>
<name>A0ABU6SEJ8_9FABA</name>